<name>A0AAF5RV69_WUCBA</name>
<reference evidence="2" key="2">
    <citation type="journal article" date="2016" name="Mol. Ecol.">
        <title>Population genomics of the filarial nematode parasite Wuchereria bancrofti from mosquitoes.</title>
        <authorList>
            <person name="Small S.T."/>
            <person name="Reimer L.J."/>
            <person name="Tisch D.J."/>
            <person name="King C.L."/>
            <person name="Christensen B.M."/>
            <person name="Siba P.M."/>
            <person name="Kazura J.W."/>
            <person name="Serre D."/>
            <person name="Zimmerman P.A."/>
        </authorList>
    </citation>
    <scope>NUCLEOTIDE SEQUENCE</scope>
    <source>
        <strain evidence="2">pt0022</strain>
    </source>
</reference>
<accession>A0AAF5RV69</accession>
<feature type="signal peptide" evidence="1">
    <location>
        <begin position="1"/>
        <end position="18"/>
    </location>
</feature>
<protein>
    <submittedName>
        <fullName evidence="3">Uncharacterized protein</fullName>
    </submittedName>
</protein>
<evidence type="ECO:0000313" key="3">
    <source>
        <dbReference type="WBParaSite" id="mrna-Wban_04861"/>
    </source>
</evidence>
<proteinExistence type="predicted"/>
<reference evidence="2" key="1">
    <citation type="submission" date="2015-03" db="EMBL/GenBank/DDBJ databases">
        <title>Wuchereria bancrofti Genome Sequencing Papua New Guinea Strain.</title>
        <authorList>
            <person name="Small S.T."/>
            <person name="Serre D."/>
            <person name="Zimmerman P.A."/>
        </authorList>
    </citation>
    <scope>NUCLEOTIDE SEQUENCE [LARGE SCALE GENOMIC DNA]</scope>
    <source>
        <strain evidence="2">pt0022</strain>
    </source>
</reference>
<dbReference type="AlphaFoldDB" id="A0AAF5RV69"/>
<evidence type="ECO:0000313" key="2">
    <source>
        <dbReference type="Proteomes" id="UP000093561"/>
    </source>
</evidence>
<sequence length="59" mass="6469">MMLMLVALLEICLNIINELGICNEQSIDIDQCFSNGPISSGNHEVNVLSIIASWPHGRT</sequence>
<reference evidence="3" key="3">
    <citation type="submission" date="2024-02" db="UniProtKB">
        <authorList>
            <consortium name="WormBaseParasite"/>
        </authorList>
    </citation>
    <scope>IDENTIFICATION</scope>
    <source>
        <strain evidence="3">pt0022</strain>
    </source>
</reference>
<dbReference type="Proteomes" id="UP000093561">
    <property type="component" value="Unassembled WGS sequence"/>
</dbReference>
<keyword evidence="1" id="KW-0732">Signal</keyword>
<dbReference type="WBParaSite" id="mrna-Wban_04861">
    <property type="protein sequence ID" value="mrna-Wban_04861"/>
    <property type="gene ID" value="Wban_04861"/>
</dbReference>
<organism evidence="2 3">
    <name type="scientific">Wuchereria bancrofti</name>
    <dbReference type="NCBI Taxonomy" id="6293"/>
    <lineage>
        <taxon>Eukaryota</taxon>
        <taxon>Metazoa</taxon>
        <taxon>Ecdysozoa</taxon>
        <taxon>Nematoda</taxon>
        <taxon>Chromadorea</taxon>
        <taxon>Rhabditida</taxon>
        <taxon>Spirurina</taxon>
        <taxon>Spiruromorpha</taxon>
        <taxon>Filarioidea</taxon>
        <taxon>Onchocercidae</taxon>
        <taxon>Wuchereria</taxon>
    </lineage>
</organism>
<evidence type="ECO:0000256" key="1">
    <source>
        <dbReference type="SAM" id="SignalP"/>
    </source>
</evidence>
<feature type="chain" id="PRO_5041986348" evidence="1">
    <location>
        <begin position="19"/>
        <end position="59"/>
    </location>
</feature>